<evidence type="ECO:0000256" key="1">
    <source>
        <dbReference type="ARBA" id="ARBA00000798"/>
    </source>
</evidence>
<dbReference type="GO" id="GO:0005886">
    <property type="term" value="C:plasma membrane"/>
    <property type="evidence" value="ECO:0007669"/>
    <property type="project" value="TreeGrafter"/>
</dbReference>
<dbReference type="Proteomes" id="UP000199391">
    <property type="component" value="Unassembled WGS sequence"/>
</dbReference>
<dbReference type="GO" id="GO:0009395">
    <property type="term" value="P:phospholipid catabolic process"/>
    <property type="evidence" value="ECO:0007669"/>
    <property type="project" value="TreeGrafter"/>
</dbReference>
<evidence type="ECO:0000256" key="4">
    <source>
        <dbReference type="ARBA" id="ARBA00023098"/>
    </source>
</evidence>
<name>A0A1I7M8D4_9BURK</name>
<evidence type="ECO:0000256" key="3">
    <source>
        <dbReference type="ARBA" id="ARBA00022801"/>
    </source>
</evidence>
<dbReference type="InterPro" id="IPR001736">
    <property type="entry name" value="PLipase_D/transphosphatidylase"/>
</dbReference>
<protein>
    <submittedName>
        <fullName evidence="6">PLD-like domain-containing protein</fullName>
    </submittedName>
</protein>
<comment type="catalytic activity">
    <reaction evidence="1">
        <text>a 1,2-diacyl-sn-glycero-3-phosphocholine + H2O = a 1,2-diacyl-sn-glycero-3-phosphate + choline + H(+)</text>
        <dbReference type="Rhea" id="RHEA:14445"/>
        <dbReference type="ChEBI" id="CHEBI:15354"/>
        <dbReference type="ChEBI" id="CHEBI:15377"/>
        <dbReference type="ChEBI" id="CHEBI:15378"/>
        <dbReference type="ChEBI" id="CHEBI:57643"/>
        <dbReference type="ChEBI" id="CHEBI:58608"/>
        <dbReference type="EC" id="3.1.4.4"/>
    </reaction>
</comment>
<organism evidence="6 7">
    <name type="scientific">Pseudoduganella namucuonensis</name>
    <dbReference type="NCBI Taxonomy" id="1035707"/>
    <lineage>
        <taxon>Bacteria</taxon>
        <taxon>Pseudomonadati</taxon>
        <taxon>Pseudomonadota</taxon>
        <taxon>Betaproteobacteria</taxon>
        <taxon>Burkholderiales</taxon>
        <taxon>Oxalobacteraceae</taxon>
        <taxon>Telluria group</taxon>
        <taxon>Pseudoduganella</taxon>
    </lineage>
</organism>
<proteinExistence type="predicted"/>
<dbReference type="PANTHER" id="PTHR18896:SF76">
    <property type="entry name" value="PHOSPHOLIPASE"/>
    <property type="match status" value="1"/>
</dbReference>
<keyword evidence="3" id="KW-0378">Hydrolase</keyword>
<dbReference type="SUPFAM" id="SSF56024">
    <property type="entry name" value="Phospholipase D/nuclease"/>
    <property type="match status" value="1"/>
</dbReference>
<dbReference type="Pfam" id="PF13091">
    <property type="entry name" value="PLDc_2"/>
    <property type="match status" value="1"/>
</dbReference>
<evidence type="ECO:0000313" key="6">
    <source>
        <dbReference type="EMBL" id="SFV18147.1"/>
    </source>
</evidence>
<keyword evidence="2" id="KW-0677">Repeat</keyword>
<dbReference type="Gene3D" id="3.30.870.10">
    <property type="entry name" value="Endonuclease Chain A"/>
    <property type="match status" value="1"/>
</dbReference>
<dbReference type="PANTHER" id="PTHR18896">
    <property type="entry name" value="PHOSPHOLIPASE D"/>
    <property type="match status" value="1"/>
</dbReference>
<dbReference type="GO" id="GO:0004630">
    <property type="term" value="F:phospholipase D activity"/>
    <property type="evidence" value="ECO:0007669"/>
    <property type="project" value="UniProtKB-EC"/>
</dbReference>
<evidence type="ECO:0000259" key="5">
    <source>
        <dbReference type="PROSITE" id="PS50035"/>
    </source>
</evidence>
<gene>
    <name evidence="6" type="ORF">SAMN05216552_11011</name>
</gene>
<dbReference type="STRING" id="1035707.SAMN05216552_11011"/>
<evidence type="ECO:0000313" key="7">
    <source>
        <dbReference type="Proteomes" id="UP000199391"/>
    </source>
</evidence>
<feature type="non-terminal residue" evidence="6">
    <location>
        <position position="1"/>
    </location>
</feature>
<dbReference type="PROSITE" id="PS50035">
    <property type="entry name" value="PLD"/>
    <property type="match status" value="1"/>
</dbReference>
<dbReference type="InterPro" id="IPR015679">
    <property type="entry name" value="PLipase_D_fam"/>
</dbReference>
<accession>A0A1I7M8D4</accession>
<dbReference type="RefSeq" id="WP_229491076.1">
    <property type="nucleotide sequence ID" value="NZ_FPBO01000101.1"/>
</dbReference>
<dbReference type="InterPro" id="IPR025202">
    <property type="entry name" value="PLD-like_dom"/>
</dbReference>
<keyword evidence="7" id="KW-1185">Reference proteome</keyword>
<keyword evidence="4" id="KW-0443">Lipid metabolism</keyword>
<sequence length="130" mass="14497">GSLWTCAKPPSSRRLRPDEYEEIYIHAKVAIVDDAAFTIGSANLNLRSMALDSELNVLSEAKEVTYQLRCDLFHQCTSNPGPKQFADMALTFKKWEDLMAENSDAKKSGALLNNQILTFHVDRKPGAPVI</sequence>
<evidence type="ECO:0000256" key="2">
    <source>
        <dbReference type="ARBA" id="ARBA00022737"/>
    </source>
</evidence>
<feature type="domain" description="PLD phosphodiesterase" evidence="5">
    <location>
        <begin position="21"/>
        <end position="48"/>
    </location>
</feature>
<reference evidence="7" key="1">
    <citation type="submission" date="2016-10" db="EMBL/GenBank/DDBJ databases">
        <authorList>
            <person name="Varghese N."/>
            <person name="Submissions S."/>
        </authorList>
    </citation>
    <scope>NUCLEOTIDE SEQUENCE [LARGE SCALE GENOMIC DNA]</scope>
    <source>
        <strain evidence="7">CGMCC 1.11014</strain>
    </source>
</reference>
<dbReference type="SMART" id="SM00155">
    <property type="entry name" value="PLDc"/>
    <property type="match status" value="1"/>
</dbReference>
<dbReference type="EMBL" id="FPBO01000101">
    <property type="protein sequence ID" value="SFV18147.1"/>
    <property type="molecule type" value="Genomic_DNA"/>
</dbReference>
<dbReference type="AlphaFoldDB" id="A0A1I7M8D4"/>